<dbReference type="InterPro" id="IPR029068">
    <property type="entry name" value="Glyas_Bleomycin-R_OHBP_Dase"/>
</dbReference>
<sequence length="257" mass="26788">MPAFTPGAPCWFDVTAPDVPAAAEFYTGLFGWTAEDTGPETNHYTLLLQDGRRVAGLTAATAPDGTAKPALWLPYFSVADAAASTATAVDAGAGVFVGPTEVPGLVFAILTDPDGAPYGITQLIEHPGTEDWGGIGNPCWVEYSAARTPSDAMTHYARVFGWHYTNAAWETATENPYQALSAAPGDREFGGVHRAAPGEPAPFWAMNIHVADVDEMVERALSLGGKLLQEAVDLPGPSRLAVLADPAGAGFAVMSVG</sequence>
<dbReference type="InterPro" id="IPR037523">
    <property type="entry name" value="VOC_core"/>
</dbReference>
<evidence type="ECO:0000313" key="2">
    <source>
        <dbReference type="EMBL" id="QLY27777.1"/>
    </source>
</evidence>
<accession>A0A7D6V9W7</accession>
<dbReference type="SUPFAM" id="SSF54593">
    <property type="entry name" value="Glyoxalase/Bleomycin resistance protein/Dihydroxybiphenyl dioxygenase"/>
    <property type="match status" value="2"/>
</dbReference>
<gene>
    <name evidence="2" type="ORF">H0264_20185</name>
</gene>
<dbReference type="Pfam" id="PF00903">
    <property type="entry name" value="Glyoxalase"/>
    <property type="match status" value="1"/>
</dbReference>
<dbReference type="Gene3D" id="3.10.180.10">
    <property type="entry name" value="2,3-Dihydroxybiphenyl 1,2-Dioxygenase, domain 1"/>
    <property type="match status" value="2"/>
</dbReference>
<dbReference type="AlphaFoldDB" id="A0A7D6V9W7"/>
<protein>
    <submittedName>
        <fullName evidence="2">VOC family protein</fullName>
    </submittedName>
</protein>
<dbReference type="InterPro" id="IPR041581">
    <property type="entry name" value="Glyoxalase_6"/>
</dbReference>
<dbReference type="PROSITE" id="PS51819">
    <property type="entry name" value="VOC"/>
    <property type="match status" value="1"/>
</dbReference>
<feature type="domain" description="VOC" evidence="1">
    <location>
        <begin position="8"/>
        <end position="123"/>
    </location>
</feature>
<dbReference type="Proteomes" id="UP000515512">
    <property type="component" value="Chromosome"/>
</dbReference>
<dbReference type="EMBL" id="CP059399">
    <property type="protein sequence ID" value="QLY27777.1"/>
    <property type="molecule type" value="Genomic_DNA"/>
</dbReference>
<name>A0A7D6V9W7_9NOCA</name>
<evidence type="ECO:0000313" key="3">
    <source>
        <dbReference type="Proteomes" id="UP000515512"/>
    </source>
</evidence>
<organism evidence="2 3">
    <name type="scientific">Nocardia huaxiensis</name>
    <dbReference type="NCBI Taxonomy" id="2755382"/>
    <lineage>
        <taxon>Bacteria</taxon>
        <taxon>Bacillati</taxon>
        <taxon>Actinomycetota</taxon>
        <taxon>Actinomycetes</taxon>
        <taxon>Mycobacteriales</taxon>
        <taxon>Nocardiaceae</taxon>
        <taxon>Nocardia</taxon>
    </lineage>
</organism>
<dbReference type="KEGG" id="nhu:H0264_20185"/>
<reference evidence="2 3" key="1">
    <citation type="submission" date="2020-07" db="EMBL/GenBank/DDBJ databases">
        <authorList>
            <person name="Zhuang K."/>
            <person name="Ran Y."/>
        </authorList>
    </citation>
    <scope>NUCLEOTIDE SEQUENCE [LARGE SCALE GENOMIC DNA]</scope>
    <source>
        <strain evidence="2 3">WCH-YHL-001</strain>
    </source>
</reference>
<dbReference type="InterPro" id="IPR004360">
    <property type="entry name" value="Glyas_Fos-R_dOase_dom"/>
</dbReference>
<dbReference type="InterPro" id="IPR052164">
    <property type="entry name" value="Anthracycline_SecMetBiosynth"/>
</dbReference>
<dbReference type="PANTHER" id="PTHR33993">
    <property type="entry name" value="GLYOXALASE-RELATED"/>
    <property type="match status" value="1"/>
</dbReference>
<dbReference type="RefSeq" id="WP_181578985.1">
    <property type="nucleotide sequence ID" value="NZ_CP059399.1"/>
</dbReference>
<proteinExistence type="predicted"/>
<dbReference type="Pfam" id="PF18029">
    <property type="entry name" value="Glyoxalase_6"/>
    <property type="match status" value="1"/>
</dbReference>
<keyword evidence="3" id="KW-1185">Reference proteome</keyword>
<evidence type="ECO:0000259" key="1">
    <source>
        <dbReference type="PROSITE" id="PS51819"/>
    </source>
</evidence>
<dbReference type="PANTHER" id="PTHR33993:SF10">
    <property type="entry name" value="CONSERVED PROTEIN"/>
    <property type="match status" value="1"/>
</dbReference>